<feature type="compositionally biased region" description="Basic and acidic residues" evidence="1">
    <location>
        <begin position="69"/>
        <end position="92"/>
    </location>
</feature>
<protein>
    <submittedName>
        <fullName evidence="2">Valine--tRNA ligase</fullName>
    </submittedName>
</protein>
<evidence type="ECO:0000256" key="1">
    <source>
        <dbReference type="SAM" id="MobiDB-lite"/>
    </source>
</evidence>
<comment type="caution">
    <text evidence="2">The sequence shown here is derived from an EMBL/GenBank/DDBJ whole genome shotgun (WGS) entry which is preliminary data.</text>
</comment>
<reference evidence="2" key="1">
    <citation type="submission" date="2023-04" db="EMBL/GenBank/DDBJ databases">
        <title>Chromosome-level genome of Chaenocephalus aceratus.</title>
        <authorList>
            <person name="Park H."/>
        </authorList>
    </citation>
    <scope>NUCLEOTIDE SEQUENCE</scope>
    <source>
        <strain evidence="2">DE</strain>
        <tissue evidence="2">Muscle</tissue>
    </source>
</reference>
<dbReference type="AlphaFoldDB" id="A0AAD9C9K7"/>
<keyword evidence="3" id="KW-1185">Reference proteome</keyword>
<organism evidence="2 3">
    <name type="scientific">Dissostichus eleginoides</name>
    <name type="common">Patagonian toothfish</name>
    <name type="synonym">Dissostichus amissus</name>
    <dbReference type="NCBI Taxonomy" id="100907"/>
    <lineage>
        <taxon>Eukaryota</taxon>
        <taxon>Metazoa</taxon>
        <taxon>Chordata</taxon>
        <taxon>Craniata</taxon>
        <taxon>Vertebrata</taxon>
        <taxon>Euteleostomi</taxon>
        <taxon>Actinopterygii</taxon>
        <taxon>Neopterygii</taxon>
        <taxon>Teleostei</taxon>
        <taxon>Neoteleostei</taxon>
        <taxon>Acanthomorphata</taxon>
        <taxon>Eupercaria</taxon>
        <taxon>Perciformes</taxon>
        <taxon>Notothenioidei</taxon>
        <taxon>Nototheniidae</taxon>
        <taxon>Dissostichus</taxon>
    </lineage>
</organism>
<accession>A0AAD9C9K7</accession>
<gene>
    <name evidence="2" type="ORF">KUDE01_016841</name>
</gene>
<evidence type="ECO:0000313" key="3">
    <source>
        <dbReference type="Proteomes" id="UP001228049"/>
    </source>
</evidence>
<sequence length="127" mass="13808">MPRHFTSSLFPGYRKPAPTSCPLTCHSRTSRTGGGGKKAESVSTTLREGHCLPAYPGRDAQGLNLPEPIRGDRERDLRETTTTKTVCDKAEAPQSERSEIKCDIFHLFVNASLAAHSLETTVGLLPS</sequence>
<keyword evidence="2" id="KW-0436">Ligase</keyword>
<dbReference type="Proteomes" id="UP001228049">
    <property type="component" value="Unassembled WGS sequence"/>
</dbReference>
<name>A0AAD9C9K7_DISEL</name>
<dbReference type="EMBL" id="JASDAP010000009">
    <property type="protein sequence ID" value="KAK1897309.1"/>
    <property type="molecule type" value="Genomic_DNA"/>
</dbReference>
<dbReference type="GO" id="GO:0016874">
    <property type="term" value="F:ligase activity"/>
    <property type="evidence" value="ECO:0007669"/>
    <property type="project" value="UniProtKB-KW"/>
</dbReference>
<proteinExistence type="predicted"/>
<feature type="region of interest" description="Disordered" evidence="1">
    <location>
        <begin position="1"/>
        <end position="92"/>
    </location>
</feature>
<evidence type="ECO:0000313" key="2">
    <source>
        <dbReference type="EMBL" id="KAK1897309.1"/>
    </source>
</evidence>